<organism evidence="1 2">
    <name type="scientific">Cloeon dipterum</name>
    <dbReference type="NCBI Taxonomy" id="197152"/>
    <lineage>
        <taxon>Eukaryota</taxon>
        <taxon>Metazoa</taxon>
        <taxon>Ecdysozoa</taxon>
        <taxon>Arthropoda</taxon>
        <taxon>Hexapoda</taxon>
        <taxon>Insecta</taxon>
        <taxon>Pterygota</taxon>
        <taxon>Palaeoptera</taxon>
        <taxon>Ephemeroptera</taxon>
        <taxon>Pisciforma</taxon>
        <taxon>Baetidae</taxon>
        <taxon>Cloeon</taxon>
    </lineage>
</organism>
<sequence length="133" mass="15221">MELFALDTTKELNDPYFGSNFRFLDIVHVNDTNADMEFLWTSAAPCSKSDPLNKATNSCSSVTWCSNNVQTVLNYTLSLGTLPRPYCMIYRRNSWDVGTFNIKYELFSWRKTGFLERELEDVLQSGAQALGHE</sequence>
<reference evidence="1 2" key="1">
    <citation type="submission" date="2020-04" db="EMBL/GenBank/DDBJ databases">
        <authorList>
            <person name="Alioto T."/>
            <person name="Alioto T."/>
            <person name="Gomez Garrido J."/>
        </authorList>
    </citation>
    <scope>NUCLEOTIDE SEQUENCE [LARGE SCALE GENOMIC DNA]</scope>
</reference>
<evidence type="ECO:0000313" key="2">
    <source>
        <dbReference type="Proteomes" id="UP000494165"/>
    </source>
</evidence>
<dbReference type="AlphaFoldDB" id="A0A8S1E4X0"/>
<proteinExistence type="predicted"/>
<accession>A0A8S1E4X0</accession>
<keyword evidence="2" id="KW-1185">Reference proteome</keyword>
<comment type="caution">
    <text evidence="1">The sequence shown here is derived from an EMBL/GenBank/DDBJ whole genome shotgun (WGS) entry which is preliminary data.</text>
</comment>
<dbReference type="EMBL" id="CADEPI010000870">
    <property type="protein sequence ID" value="CAB3388708.1"/>
    <property type="molecule type" value="Genomic_DNA"/>
</dbReference>
<dbReference type="Proteomes" id="UP000494165">
    <property type="component" value="Unassembled WGS sequence"/>
</dbReference>
<name>A0A8S1E4X0_9INSE</name>
<gene>
    <name evidence="1" type="ORF">CLODIP_2_CD03117</name>
</gene>
<protein>
    <submittedName>
        <fullName evidence="1">Uncharacterized protein</fullName>
    </submittedName>
</protein>
<evidence type="ECO:0000313" key="1">
    <source>
        <dbReference type="EMBL" id="CAB3388708.1"/>
    </source>
</evidence>